<dbReference type="Gene3D" id="2.60.40.10">
    <property type="entry name" value="Immunoglobulins"/>
    <property type="match status" value="1"/>
</dbReference>
<dbReference type="Proteomes" id="UP000515708">
    <property type="component" value="Chromosome"/>
</dbReference>
<evidence type="ECO:0000313" key="4">
    <source>
        <dbReference type="Proteomes" id="UP000515708"/>
    </source>
</evidence>
<feature type="region of interest" description="Disordered" evidence="1">
    <location>
        <begin position="106"/>
        <end position="131"/>
    </location>
</feature>
<reference evidence="3 4" key="1">
    <citation type="journal article" date="2020" name="Front. Microbiol.">
        <title>Design of Bacterial Strain-Specific qPCR Assays Using NGS Data and Publicly Available Resources and Its Application to Track Biocontrol Strains.</title>
        <authorList>
            <person name="Hernandez I."/>
            <person name="Sant C."/>
            <person name="Martinez R."/>
            <person name="Fernandez C."/>
        </authorList>
    </citation>
    <scope>NUCLEOTIDE SEQUENCE [LARGE SCALE GENOMIC DNA]</scope>
    <source>
        <strain evidence="3 4">B24</strain>
    </source>
</reference>
<keyword evidence="2" id="KW-0812">Transmembrane</keyword>
<organism evidence="3 4">
    <name type="scientific">Microbacterium esteraromaticum</name>
    <dbReference type="NCBI Taxonomy" id="57043"/>
    <lineage>
        <taxon>Bacteria</taxon>
        <taxon>Bacillati</taxon>
        <taxon>Actinomycetota</taxon>
        <taxon>Actinomycetes</taxon>
        <taxon>Micrococcales</taxon>
        <taxon>Microbacteriaceae</taxon>
        <taxon>Microbacterium</taxon>
    </lineage>
</organism>
<sequence length="1972" mass="202600">MAAADRVRPMAPVRSRGRLIGGIAAAAAIVMVIVLAVTAQGYQAQEVPRLESSVWVLRDSGQYARVNTELAEIDTVRSVDSPESVWQSGQSAVLFSQGSRQRWDIDPASPQDLLADAGEQGAPSASVPTPAGTRQIVSAGSFIAYRTDTGQVSVSSLAPGAATALVDPFSEVEVEEGEDRPTYVADAIGLSPEGILSLYSADEGAVRLFDIERHRFLDEGTTLADAPEGDADLAMTVVGERWALLQPGESRLWIAGQDDSIGLDVAEDARLQDGAARGDVLLIADSGGLVSVPLSGGDAERVAEADGVPAAPVVVGSTSYAAWIGTDAGTLWADGESTALTVPGDVLESVDVQPAFRANGDRAVLSEVSTGLVWTAPDGRLVPLEQWDVEDETQEQEGTVVVEDMAEQLPPVAVDDAFGVRSGAQVVLPVLLNDHDPNRRDVLSIEASSVAGGLADPAFGDLSLIANGQSLVVDVRAQSGQTTFSYTVTDGAAVSQPATVTITVVGDDVNTAPVWCGVDACTQEWPSPELLPGGSTTVPVLTGWVDPEGDAFVLSDAYEADPAAPVMVVATADGHVAIRHTDPNAKDAVIPVTVVVSDSRGATAEKTLEVRVSGNPSMRAMPVALMARIGEPQTVRIADHLTGGSGSYRLVDAVQTAATAEGMSVTPNAASGEVEITVTEPGQYLVTYTAQDATTQAEQSAVIRVTAVDGAAPLAMAPVTAFVRAGEDTTVDVLGAAQNTSGRVLILAGAVSSTPQLTANVVGSERLRVSGTTPDGEPGVIGTARVTVADGSGAAVEGTVTVFLAPPSTVTRPIVFPDAITVRAGALARIDVTANDVAPRGEPLIVLPEVTGSGQPDELVFADGGSLRYLAPSTPGTYRLTYAVSLERNPELFDNGSVIVNVVPAGTNRAPNPATLTGRVLSGQTVSLTVPVTGMDADGDRVTLAAVAQPERGAGTATISAAGDAIVYRAPEGGVEGGQVSFRYTVRDAQGEEGSGRVRIGVLDAALSDAAPVAYSDYIRVEVGSETPLVLSPTANDSDPAQGELEIIELVPNAPPVPGNPLYERLDALIDPATSLKDGRVVLRAGDTAGTNSYFYTVRSSRTASTSQGLIVVSVTEGSVADQPHVADTVLTARDRAELAEGGIDVVTDRVQWASGDVGSLKLSLWGDSAGYSVSGSRIIGEAPESGDLVPFQLTGTSPAGRDVVGYGFLHVPAFDDMRVQLKPGADPVVVDEDASKSFDVRDFLDLPQSDEVEIGGGDFVAQRAAATCEPGSATTAVYDAGRDAPWSDTCLVPVRLEGQRTWSYVDVPIGIRPAAPQLVLSSISHTVAPGSTEAIDLYTGMASWEGGREGDRSSLAYRIGYSGSAFVITQDGPTLNVEARADAASGTMETVTVSVPSYGEPTATLRLVVGAAAPDAPRGATLTRQCVVTSGSCSIDVVDVAGEYDPFAGKPGAGLELVALGAGARCDVATFSVSGDRAVSVTWPGGGQAPGGRCTVPFTVADAQGRTGSGTLTLDLQGFPSAPASVATTGFTRSSVQLEVALGDAALAHPPVTGVSIQQDGAPARASCAAAGRVYRCTVDGLVNGAPHAFTATAVNAVGTSPATSPHTSWAYAAPEITNATATSVYRSGNDSGRGVVELTISSGADARAFRVAETRDVIERTGAVTTAEIRLSPGSQNLTLVPISQFQPPAGDGGNEGGAYRISVTVAGAPYFDPAQTQATAVSNTAVNVSGIAAQANGSGAPLEVEYLAWRSGRATCSADSDGGLVVSGAEVRSSSPSLQGLEAYQTYNVKACVSNGFGVAESTTARVFTFTFVNGPGGNTTYTVATNPTKRGDRYSYPLASAPAIEVESGFVPQYDMYGSWRSAFSLSADASPGKVRARACHETETDRCSNAVDITATTAPTIVDLEFGRCLPLTDPRDAVSVSAAARGSYTITSSAVADSPGSYDVTLSWTGAYATLSSITQRMTGCL</sequence>
<dbReference type="InterPro" id="IPR036116">
    <property type="entry name" value="FN3_sf"/>
</dbReference>
<feature type="transmembrane region" description="Helical" evidence="2">
    <location>
        <begin position="20"/>
        <end position="42"/>
    </location>
</feature>
<keyword evidence="2" id="KW-0472">Membrane</keyword>
<gene>
    <name evidence="3" type="ORF">FVO59_07375</name>
</gene>
<dbReference type="GO" id="GO:0005975">
    <property type="term" value="P:carbohydrate metabolic process"/>
    <property type="evidence" value="ECO:0007669"/>
    <property type="project" value="UniProtKB-ARBA"/>
</dbReference>
<dbReference type="SUPFAM" id="SSF49265">
    <property type="entry name" value="Fibronectin type III"/>
    <property type="match status" value="1"/>
</dbReference>
<protein>
    <recommendedName>
        <fullName evidence="5">Tandem-95 repeat protein</fullName>
    </recommendedName>
</protein>
<keyword evidence="2" id="KW-1133">Transmembrane helix</keyword>
<evidence type="ECO:0008006" key="5">
    <source>
        <dbReference type="Google" id="ProtNLM"/>
    </source>
</evidence>
<name>A0A7D8AFE7_9MICO</name>
<proteinExistence type="predicted"/>
<dbReference type="RefSeq" id="WP_182256165.1">
    <property type="nucleotide sequence ID" value="NZ_CP043732.1"/>
</dbReference>
<dbReference type="Pfam" id="PF17963">
    <property type="entry name" value="Big_9"/>
    <property type="match status" value="2"/>
</dbReference>
<evidence type="ECO:0000256" key="1">
    <source>
        <dbReference type="SAM" id="MobiDB-lite"/>
    </source>
</evidence>
<evidence type="ECO:0000256" key="2">
    <source>
        <dbReference type="SAM" id="Phobius"/>
    </source>
</evidence>
<dbReference type="EMBL" id="CP043732">
    <property type="protein sequence ID" value="QMU97063.1"/>
    <property type="molecule type" value="Genomic_DNA"/>
</dbReference>
<dbReference type="InterPro" id="IPR013783">
    <property type="entry name" value="Ig-like_fold"/>
</dbReference>
<evidence type="ECO:0000313" key="3">
    <source>
        <dbReference type="EMBL" id="QMU97063.1"/>
    </source>
</evidence>
<accession>A0A7D8AFE7</accession>